<reference evidence="4" key="1">
    <citation type="submission" date="2012-06" db="EMBL/GenBank/DDBJ databases">
        <title>The genome sequence of Coniosporium apollinis CBS 100218.</title>
        <authorList>
            <consortium name="The Broad Institute Genome Sequencing Platform"/>
            <person name="Cuomo C."/>
            <person name="Gorbushina A."/>
            <person name="Noack S."/>
            <person name="Walker B."/>
            <person name="Young S.K."/>
            <person name="Zeng Q."/>
            <person name="Gargeya S."/>
            <person name="Fitzgerald M."/>
            <person name="Haas B."/>
            <person name="Abouelleil A."/>
            <person name="Alvarado L."/>
            <person name="Arachchi H.M."/>
            <person name="Berlin A.M."/>
            <person name="Chapman S.B."/>
            <person name="Goldberg J."/>
            <person name="Griggs A."/>
            <person name="Gujja S."/>
            <person name="Hansen M."/>
            <person name="Howarth C."/>
            <person name="Imamovic A."/>
            <person name="Larimer J."/>
            <person name="McCowan C."/>
            <person name="Montmayeur A."/>
            <person name="Murphy C."/>
            <person name="Neiman D."/>
            <person name="Pearson M."/>
            <person name="Priest M."/>
            <person name="Roberts A."/>
            <person name="Saif S."/>
            <person name="Shea T."/>
            <person name="Sisk P."/>
            <person name="Sykes S."/>
            <person name="Wortman J."/>
            <person name="Nusbaum C."/>
            <person name="Birren B."/>
        </authorList>
    </citation>
    <scope>NUCLEOTIDE SEQUENCE [LARGE SCALE GENOMIC DNA]</scope>
    <source>
        <strain evidence="4">CBS 100218</strain>
    </source>
</reference>
<evidence type="ECO:0000256" key="1">
    <source>
        <dbReference type="SAM" id="MobiDB-lite"/>
    </source>
</evidence>
<organism evidence="3 4">
    <name type="scientific">Coniosporium apollinis (strain CBS 100218)</name>
    <name type="common">Rock-inhabiting black yeast</name>
    <dbReference type="NCBI Taxonomy" id="1168221"/>
    <lineage>
        <taxon>Eukaryota</taxon>
        <taxon>Fungi</taxon>
        <taxon>Dikarya</taxon>
        <taxon>Ascomycota</taxon>
        <taxon>Pezizomycotina</taxon>
        <taxon>Dothideomycetes</taxon>
        <taxon>Dothideomycetes incertae sedis</taxon>
        <taxon>Coniosporium</taxon>
    </lineage>
</organism>
<name>R7Z1T1_CONA1</name>
<dbReference type="InterPro" id="IPR052711">
    <property type="entry name" value="Zinc_ADH-like"/>
</dbReference>
<dbReference type="SUPFAM" id="SSF51735">
    <property type="entry name" value="NAD(P)-binding Rossmann-fold domains"/>
    <property type="match status" value="1"/>
</dbReference>
<dbReference type="STRING" id="1168221.R7Z1T1"/>
<protein>
    <submittedName>
        <fullName evidence="3">Alcohol dehydrogenase</fullName>
    </submittedName>
</protein>
<dbReference type="InterPro" id="IPR036291">
    <property type="entry name" value="NAD(P)-bd_dom_sf"/>
</dbReference>
<dbReference type="AlphaFoldDB" id="R7Z1T1"/>
<dbReference type="SUPFAM" id="SSF50129">
    <property type="entry name" value="GroES-like"/>
    <property type="match status" value="1"/>
</dbReference>
<dbReference type="Pfam" id="PF08240">
    <property type="entry name" value="ADH_N"/>
    <property type="match status" value="1"/>
</dbReference>
<dbReference type="SMART" id="SM00829">
    <property type="entry name" value="PKS_ER"/>
    <property type="match status" value="1"/>
</dbReference>
<dbReference type="InterPro" id="IPR020843">
    <property type="entry name" value="ER"/>
</dbReference>
<dbReference type="HOGENOM" id="CLU_026673_3_4_1"/>
<dbReference type="EMBL" id="JH767592">
    <property type="protein sequence ID" value="EON68053.1"/>
    <property type="molecule type" value="Genomic_DNA"/>
</dbReference>
<feature type="compositionally biased region" description="Polar residues" evidence="1">
    <location>
        <begin position="1"/>
        <end position="25"/>
    </location>
</feature>
<dbReference type="Gene3D" id="3.40.50.720">
    <property type="entry name" value="NAD(P)-binding Rossmann-like Domain"/>
    <property type="match status" value="1"/>
</dbReference>
<accession>R7Z1T1</accession>
<dbReference type="InterPro" id="IPR011032">
    <property type="entry name" value="GroES-like_sf"/>
</dbReference>
<feature type="domain" description="Enoyl reductase (ER)" evidence="2">
    <location>
        <begin position="16"/>
        <end position="354"/>
    </location>
</feature>
<dbReference type="InterPro" id="IPR013149">
    <property type="entry name" value="ADH-like_C"/>
</dbReference>
<dbReference type="CDD" id="cd08276">
    <property type="entry name" value="MDR7"/>
    <property type="match status" value="1"/>
</dbReference>
<dbReference type="GO" id="GO:0016491">
    <property type="term" value="F:oxidoreductase activity"/>
    <property type="evidence" value="ECO:0007669"/>
    <property type="project" value="InterPro"/>
</dbReference>
<dbReference type="PANTHER" id="PTHR45033:SF1">
    <property type="entry name" value="OXIDOREDUCTASE (EUROFUNG)"/>
    <property type="match status" value="1"/>
</dbReference>
<proteinExistence type="predicted"/>
<evidence type="ECO:0000313" key="4">
    <source>
        <dbReference type="Proteomes" id="UP000016924"/>
    </source>
</evidence>
<dbReference type="OMA" id="YISHFDG"/>
<dbReference type="PANTHER" id="PTHR45033">
    <property type="match status" value="1"/>
</dbReference>
<evidence type="ECO:0000259" key="2">
    <source>
        <dbReference type="SMART" id="SM00829"/>
    </source>
</evidence>
<evidence type="ECO:0000313" key="3">
    <source>
        <dbReference type="EMBL" id="EON68053.1"/>
    </source>
</evidence>
<dbReference type="OrthoDB" id="3509362at2759"/>
<dbReference type="InterPro" id="IPR013154">
    <property type="entry name" value="ADH-like_N"/>
</dbReference>
<dbReference type="GeneID" id="19904512"/>
<gene>
    <name evidence="3" type="ORF">W97_07201</name>
</gene>
<dbReference type="Gene3D" id="3.90.180.10">
    <property type="entry name" value="Medium-chain alcohol dehydrogenases, catalytic domain"/>
    <property type="match status" value="1"/>
</dbReference>
<feature type="region of interest" description="Disordered" evidence="1">
    <location>
        <begin position="1"/>
        <end position="31"/>
    </location>
</feature>
<dbReference type="Pfam" id="PF00107">
    <property type="entry name" value="ADH_zinc_N"/>
    <property type="match status" value="1"/>
</dbReference>
<sequence>MATNTSKIQQWESGQDSLDSLTLTSAPMPEPGKDEVLVEIRTVSLNYRDTEVATGTYGHHKSITQGSKVVPCSDCCGIVTKLGDGSSTSLKVGDRVLSTFVQSHLTGNITEKDMGTGLGLPLPGVLATHRVFPTHGLVKCPDYLSDEEACTLPIAAVTAWMSINDMRPLGQPGGKGEVVLVQGTGGVAISGVQIAKASDAKVIITSSSDEKLEKARALGADHTINYRSQPEWQDEVMKITGNHGADIILETGGAQTTMRSFDCVAFAGLINAIGYVSGKEDPPEKRLNINVLALRKNLTLKGIINGPKDRFEEMLEFYEKHDIRPVVDRIFSFEEGKEAFQYLASGSHFGKVCIRVKAST</sequence>
<dbReference type="Proteomes" id="UP000016924">
    <property type="component" value="Unassembled WGS sequence"/>
</dbReference>
<dbReference type="eggNOG" id="KOG1198">
    <property type="taxonomic scope" value="Eukaryota"/>
</dbReference>
<dbReference type="RefSeq" id="XP_007783370.1">
    <property type="nucleotide sequence ID" value="XM_007785180.1"/>
</dbReference>
<keyword evidence="4" id="KW-1185">Reference proteome</keyword>